<dbReference type="Pfam" id="PF00440">
    <property type="entry name" value="TetR_N"/>
    <property type="match status" value="1"/>
</dbReference>
<dbReference type="AlphaFoldDB" id="A0A087CD29"/>
<dbReference type="PROSITE" id="PS50977">
    <property type="entry name" value="HTH_TETR_2"/>
    <property type="match status" value="1"/>
</dbReference>
<dbReference type="EMBL" id="JGZI01000010">
    <property type="protein sequence ID" value="KFI81179.1"/>
    <property type="molecule type" value="Genomic_DNA"/>
</dbReference>
<keyword evidence="1 2" id="KW-0238">DNA-binding</keyword>
<feature type="domain" description="HTH tetR-type" evidence="3">
    <location>
        <begin position="33"/>
        <end position="93"/>
    </location>
</feature>
<evidence type="ECO:0000259" key="3">
    <source>
        <dbReference type="PROSITE" id="PS50977"/>
    </source>
</evidence>
<name>A0A087CD29_9BIFI</name>
<dbReference type="GO" id="GO:0003700">
    <property type="term" value="F:DNA-binding transcription factor activity"/>
    <property type="evidence" value="ECO:0007669"/>
    <property type="project" value="TreeGrafter"/>
</dbReference>
<organism evidence="4 5">
    <name type="scientific">Bifidobacterium psychraerophilum</name>
    <dbReference type="NCBI Taxonomy" id="218140"/>
    <lineage>
        <taxon>Bacteria</taxon>
        <taxon>Bacillati</taxon>
        <taxon>Actinomycetota</taxon>
        <taxon>Actinomycetes</taxon>
        <taxon>Bifidobacteriales</taxon>
        <taxon>Bifidobacteriaceae</taxon>
        <taxon>Bifidobacterium</taxon>
    </lineage>
</organism>
<dbReference type="Gene3D" id="1.10.357.10">
    <property type="entry name" value="Tetracycline Repressor, domain 2"/>
    <property type="match status" value="1"/>
</dbReference>
<dbReference type="PANTHER" id="PTHR30055:SF148">
    <property type="entry name" value="TETR-FAMILY TRANSCRIPTIONAL REGULATOR"/>
    <property type="match status" value="1"/>
</dbReference>
<dbReference type="InterPro" id="IPR009057">
    <property type="entry name" value="Homeodomain-like_sf"/>
</dbReference>
<feature type="DNA-binding region" description="H-T-H motif" evidence="2">
    <location>
        <begin position="56"/>
        <end position="75"/>
    </location>
</feature>
<dbReference type="InterPro" id="IPR050109">
    <property type="entry name" value="HTH-type_TetR-like_transc_reg"/>
</dbReference>
<comment type="caution">
    <text evidence="4">The sequence shown here is derived from an EMBL/GenBank/DDBJ whole genome shotgun (WGS) entry which is preliminary data.</text>
</comment>
<dbReference type="SUPFAM" id="SSF46689">
    <property type="entry name" value="Homeodomain-like"/>
    <property type="match status" value="1"/>
</dbReference>
<accession>A0A087CD29</accession>
<evidence type="ECO:0000313" key="5">
    <source>
        <dbReference type="Proteomes" id="UP000029050"/>
    </source>
</evidence>
<evidence type="ECO:0000256" key="1">
    <source>
        <dbReference type="ARBA" id="ARBA00023125"/>
    </source>
</evidence>
<proteinExistence type="predicted"/>
<evidence type="ECO:0000256" key="2">
    <source>
        <dbReference type="PROSITE-ProRule" id="PRU00335"/>
    </source>
</evidence>
<dbReference type="Proteomes" id="UP000029050">
    <property type="component" value="Unassembled WGS sequence"/>
</dbReference>
<protein>
    <submittedName>
        <fullName evidence="4">Transcriptional regulator, TetR family</fullName>
    </submittedName>
</protein>
<dbReference type="InterPro" id="IPR001647">
    <property type="entry name" value="HTH_TetR"/>
</dbReference>
<reference evidence="4 5" key="1">
    <citation type="submission" date="2014-03" db="EMBL/GenBank/DDBJ databases">
        <title>Genomics of Bifidobacteria.</title>
        <authorList>
            <person name="Ventura M."/>
            <person name="Milani C."/>
            <person name="Lugli G.A."/>
        </authorList>
    </citation>
    <scope>NUCLEOTIDE SEQUENCE [LARGE SCALE GENOMIC DNA]</scope>
    <source>
        <strain evidence="4 5">LMG 21775</strain>
    </source>
</reference>
<dbReference type="PANTHER" id="PTHR30055">
    <property type="entry name" value="HTH-TYPE TRANSCRIPTIONAL REGULATOR RUTR"/>
    <property type="match status" value="1"/>
</dbReference>
<sequence>MPSYARPHVEWMKVSTSMAMQEQRRTPHSIAAQDRMAAILETAVTSLGVRGYYGTSLQSIANGVGLTKAGVLHYVGSKEGLLELVLDKMYDLQTDEIFAAMQSEERPLIAELWRKTVAVNAQRPELVRMFTTLSAEALDPAHPAHDYFESREGKTDDAAHTIRWSLPDGVQAGPLLQAGFSMMDGIQLRWLRNPGNDLNTMWSRCESVLMPYPLWQGYR</sequence>
<gene>
    <name evidence="4" type="ORF">BPSY_1587</name>
</gene>
<keyword evidence="5" id="KW-1185">Reference proteome</keyword>
<dbReference type="GO" id="GO:0000976">
    <property type="term" value="F:transcription cis-regulatory region binding"/>
    <property type="evidence" value="ECO:0007669"/>
    <property type="project" value="TreeGrafter"/>
</dbReference>
<dbReference type="eggNOG" id="COG1309">
    <property type="taxonomic scope" value="Bacteria"/>
</dbReference>
<evidence type="ECO:0000313" key="4">
    <source>
        <dbReference type="EMBL" id="KFI81179.1"/>
    </source>
</evidence>